<sequence length="329" mass="34663">MNRLVGRALAPVAALALALSGCAAQNAAPAASPSAQTATTVQVTDNKGTKTVTTPPASVVALDNRTFQTLAEWGVKPVAASRGLMPNTNKLKTDESIVDIGTHNEPKLELITAAEPDLIITGQRFAAKYDDIATRAPGAVQLLLDPREDQPFDSELKRQTTELGKVFGKDAEAKAINDKFDASIAAVKQAYDKGETVMAVNTSGGKIGYLAPKVGRTLGPVFDLVGFEPALKIEGATDDHQGDDISVETIAASNPDWILVMDRDAAVKAGDPSFVPAAKVLEDSKALANVTAVTKGQIVYMPADTYTNEGIQTYTTFFEELAKAFSAAK</sequence>
<evidence type="ECO:0000313" key="8">
    <source>
        <dbReference type="EMBL" id="QIK72564.1"/>
    </source>
</evidence>
<dbReference type="Pfam" id="PF01497">
    <property type="entry name" value="Peripla_BP_2"/>
    <property type="match status" value="1"/>
</dbReference>
<accession>A0A6G7Y6P4</accession>
<dbReference type="GO" id="GO:0030288">
    <property type="term" value="C:outer membrane-bounded periplasmic space"/>
    <property type="evidence" value="ECO:0007669"/>
    <property type="project" value="TreeGrafter"/>
</dbReference>
<dbReference type="InterPro" id="IPR051313">
    <property type="entry name" value="Bact_iron-sidero_bind"/>
</dbReference>
<feature type="domain" description="Fe/B12 periplasmic-binding" evidence="7">
    <location>
        <begin position="58"/>
        <end position="329"/>
    </location>
</feature>
<gene>
    <name evidence="8" type="ORF">G7070_10135</name>
</gene>
<evidence type="ECO:0000256" key="1">
    <source>
        <dbReference type="ARBA" id="ARBA00004196"/>
    </source>
</evidence>
<keyword evidence="4 6" id="KW-0732">Signal</keyword>
<dbReference type="RefSeq" id="WP_166233638.1">
    <property type="nucleotide sequence ID" value="NZ_CP049865.1"/>
</dbReference>
<name>A0A6G7Y6P4_9ACTN</name>
<evidence type="ECO:0000256" key="2">
    <source>
        <dbReference type="ARBA" id="ARBA00008814"/>
    </source>
</evidence>
<organism evidence="8 9">
    <name type="scientific">Propioniciclava coleopterorum</name>
    <dbReference type="NCBI Taxonomy" id="2714937"/>
    <lineage>
        <taxon>Bacteria</taxon>
        <taxon>Bacillati</taxon>
        <taxon>Actinomycetota</taxon>
        <taxon>Actinomycetes</taxon>
        <taxon>Propionibacteriales</taxon>
        <taxon>Propionibacteriaceae</taxon>
        <taxon>Propioniciclava</taxon>
    </lineage>
</organism>
<feature type="compositionally biased region" description="Polar residues" evidence="5">
    <location>
        <begin position="40"/>
        <end position="50"/>
    </location>
</feature>
<dbReference type="GO" id="GO:1901678">
    <property type="term" value="P:iron coordination entity transport"/>
    <property type="evidence" value="ECO:0007669"/>
    <property type="project" value="UniProtKB-ARBA"/>
</dbReference>
<feature type="signal peptide" evidence="6">
    <location>
        <begin position="1"/>
        <end position="23"/>
    </location>
</feature>
<evidence type="ECO:0000259" key="7">
    <source>
        <dbReference type="PROSITE" id="PS50983"/>
    </source>
</evidence>
<evidence type="ECO:0000256" key="4">
    <source>
        <dbReference type="ARBA" id="ARBA00022729"/>
    </source>
</evidence>
<keyword evidence="9" id="KW-1185">Reference proteome</keyword>
<dbReference type="AlphaFoldDB" id="A0A6G7Y6P4"/>
<dbReference type="SUPFAM" id="SSF53807">
    <property type="entry name" value="Helical backbone' metal receptor"/>
    <property type="match status" value="1"/>
</dbReference>
<dbReference type="KEGG" id="prv:G7070_10135"/>
<dbReference type="InterPro" id="IPR002491">
    <property type="entry name" value="ABC_transptr_periplasmic_BD"/>
</dbReference>
<feature type="compositionally biased region" description="Low complexity" evidence="5">
    <location>
        <begin position="29"/>
        <end position="39"/>
    </location>
</feature>
<keyword evidence="3" id="KW-0813">Transport</keyword>
<proteinExistence type="inferred from homology"/>
<comment type="similarity">
    <text evidence="2">Belongs to the bacterial solute-binding protein 8 family.</text>
</comment>
<reference evidence="8 9" key="1">
    <citation type="submission" date="2020-03" db="EMBL/GenBank/DDBJ databases">
        <title>Propioniciclava sp. nov., isolated from Hydrophilus acuminatus.</title>
        <authorList>
            <person name="Hyun D.-W."/>
            <person name="Bae J.-W."/>
        </authorList>
    </citation>
    <scope>NUCLEOTIDE SEQUENCE [LARGE SCALE GENOMIC DNA]</scope>
    <source>
        <strain evidence="8 9">HDW11</strain>
    </source>
</reference>
<protein>
    <submittedName>
        <fullName evidence="8">ABC transporter substrate-binding protein</fullName>
    </submittedName>
</protein>
<dbReference type="EMBL" id="CP049865">
    <property type="protein sequence ID" value="QIK72564.1"/>
    <property type="molecule type" value="Genomic_DNA"/>
</dbReference>
<evidence type="ECO:0000313" key="9">
    <source>
        <dbReference type="Proteomes" id="UP000501058"/>
    </source>
</evidence>
<dbReference type="PANTHER" id="PTHR30532">
    <property type="entry name" value="IRON III DICITRATE-BINDING PERIPLASMIC PROTEIN"/>
    <property type="match status" value="1"/>
</dbReference>
<dbReference type="PANTHER" id="PTHR30532:SF28">
    <property type="entry name" value="PETROBACTIN-BINDING PROTEIN YCLQ"/>
    <property type="match status" value="1"/>
</dbReference>
<feature type="region of interest" description="Disordered" evidence="5">
    <location>
        <begin position="29"/>
        <end position="50"/>
    </location>
</feature>
<evidence type="ECO:0000256" key="6">
    <source>
        <dbReference type="SAM" id="SignalP"/>
    </source>
</evidence>
<evidence type="ECO:0000256" key="3">
    <source>
        <dbReference type="ARBA" id="ARBA00022448"/>
    </source>
</evidence>
<comment type="subcellular location">
    <subcellularLocation>
        <location evidence="1">Cell envelope</location>
    </subcellularLocation>
</comment>
<dbReference type="PROSITE" id="PS50983">
    <property type="entry name" value="FE_B12_PBP"/>
    <property type="match status" value="1"/>
</dbReference>
<dbReference type="Proteomes" id="UP000501058">
    <property type="component" value="Chromosome"/>
</dbReference>
<evidence type="ECO:0000256" key="5">
    <source>
        <dbReference type="SAM" id="MobiDB-lite"/>
    </source>
</evidence>
<dbReference type="Gene3D" id="3.40.50.1980">
    <property type="entry name" value="Nitrogenase molybdenum iron protein domain"/>
    <property type="match status" value="2"/>
</dbReference>
<dbReference type="PROSITE" id="PS51257">
    <property type="entry name" value="PROKAR_LIPOPROTEIN"/>
    <property type="match status" value="1"/>
</dbReference>
<feature type="chain" id="PRO_5039610033" evidence="6">
    <location>
        <begin position="24"/>
        <end position="329"/>
    </location>
</feature>